<sequence length="363" mass="40681">MSELDSTYGCLFLTVIFSTALWAVSCLQLWFYIERSADLDSYRLWAVSCLQLWFYIEKYLHTDKLWLKVYTILLWILDTVYLILVFKFLYIYFVREFGNVAFLDNLPKDIYSSAPFSPIIAAMVQALFVMRAWNLSNSNYFITGGLGFLVAAQLIVTVVYISKTRSFQHLEQLVTIVRYERAMNVIVLITDTAIALVLIYLLWNRRSGFKKTESIIKRLVAFTIGTGLITSIMAIVAFVAAETLPNSFIYLLIDFCMAKLYYNCMLASLNARSALRGNQYSTAGGMSFHLDDLASTSASSGSRTRATAGSATITSDSHKAYNARAIECRVDIDVNPESAGKRYDADGSVSDFKAAANTLSSAV</sequence>
<feature type="transmembrane region" description="Helical" evidence="1">
    <location>
        <begin position="247"/>
        <end position="269"/>
    </location>
</feature>
<keyword evidence="1" id="KW-0812">Transmembrane</keyword>
<feature type="domain" description="DUF6534" evidence="2">
    <location>
        <begin position="188"/>
        <end position="273"/>
    </location>
</feature>
<evidence type="ECO:0000313" key="3">
    <source>
        <dbReference type="EMBL" id="OCB89728.1"/>
    </source>
</evidence>
<name>A0A9Q5I129_SANBA</name>
<dbReference type="Pfam" id="PF20152">
    <property type="entry name" value="DUF6534"/>
    <property type="match status" value="1"/>
</dbReference>
<feature type="transmembrane region" description="Helical" evidence="1">
    <location>
        <begin position="113"/>
        <end position="133"/>
    </location>
</feature>
<dbReference type="Proteomes" id="UP000757232">
    <property type="component" value="Unassembled WGS sequence"/>
</dbReference>
<feature type="transmembrane region" description="Helical" evidence="1">
    <location>
        <begin position="7"/>
        <end position="30"/>
    </location>
</feature>
<organism evidence="3 4">
    <name type="scientific">Sanghuangporus baumii</name>
    <name type="common">Phellinus baumii</name>
    <dbReference type="NCBI Taxonomy" id="108892"/>
    <lineage>
        <taxon>Eukaryota</taxon>
        <taxon>Fungi</taxon>
        <taxon>Dikarya</taxon>
        <taxon>Basidiomycota</taxon>
        <taxon>Agaricomycotina</taxon>
        <taxon>Agaricomycetes</taxon>
        <taxon>Hymenochaetales</taxon>
        <taxon>Hymenochaetaceae</taxon>
        <taxon>Sanghuangporus</taxon>
    </lineage>
</organism>
<keyword evidence="1" id="KW-1133">Transmembrane helix</keyword>
<feature type="transmembrane region" description="Helical" evidence="1">
    <location>
        <begin position="140"/>
        <end position="162"/>
    </location>
</feature>
<dbReference type="PANTHER" id="PTHR40465:SF1">
    <property type="entry name" value="DUF6534 DOMAIN-CONTAINING PROTEIN"/>
    <property type="match status" value="1"/>
</dbReference>
<evidence type="ECO:0000259" key="2">
    <source>
        <dbReference type="Pfam" id="PF20152"/>
    </source>
</evidence>
<dbReference type="PANTHER" id="PTHR40465">
    <property type="entry name" value="CHROMOSOME 1, WHOLE GENOME SHOTGUN SEQUENCE"/>
    <property type="match status" value="1"/>
</dbReference>
<dbReference type="OrthoDB" id="2535105at2759"/>
<feature type="transmembrane region" description="Helical" evidence="1">
    <location>
        <begin position="72"/>
        <end position="93"/>
    </location>
</feature>
<dbReference type="AlphaFoldDB" id="A0A9Q5I129"/>
<keyword evidence="4" id="KW-1185">Reference proteome</keyword>
<dbReference type="InterPro" id="IPR045339">
    <property type="entry name" value="DUF6534"/>
</dbReference>
<evidence type="ECO:0000313" key="4">
    <source>
        <dbReference type="Proteomes" id="UP000757232"/>
    </source>
</evidence>
<evidence type="ECO:0000256" key="1">
    <source>
        <dbReference type="SAM" id="Phobius"/>
    </source>
</evidence>
<dbReference type="EMBL" id="LNZH02000150">
    <property type="protein sequence ID" value="OCB89728.1"/>
    <property type="molecule type" value="Genomic_DNA"/>
</dbReference>
<reference evidence="3" key="1">
    <citation type="submission" date="2016-06" db="EMBL/GenBank/DDBJ databases">
        <title>Draft Genome sequence of the fungus Inonotus baumii.</title>
        <authorList>
            <person name="Zhu H."/>
            <person name="Lin W."/>
        </authorList>
    </citation>
    <scope>NUCLEOTIDE SEQUENCE</scope>
    <source>
        <strain evidence="3">821</strain>
    </source>
</reference>
<accession>A0A9Q5I129</accession>
<proteinExistence type="predicted"/>
<feature type="transmembrane region" description="Helical" evidence="1">
    <location>
        <begin position="215"/>
        <end position="241"/>
    </location>
</feature>
<keyword evidence="1" id="KW-0472">Membrane</keyword>
<gene>
    <name evidence="3" type="ORF">A7U60_g3076</name>
</gene>
<comment type="caution">
    <text evidence="3">The sequence shown here is derived from an EMBL/GenBank/DDBJ whole genome shotgun (WGS) entry which is preliminary data.</text>
</comment>
<feature type="transmembrane region" description="Helical" evidence="1">
    <location>
        <begin position="182"/>
        <end position="203"/>
    </location>
</feature>
<protein>
    <recommendedName>
        <fullName evidence="2">DUF6534 domain-containing protein</fullName>
    </recommendedName>
</protein>